<dbReference type="RefSeq" id="WP_344809137.1">
    <property type="nucleotide sequence ID" value="NZ_BAABBO010000019.1"/>
</dbReference>
<evidence type="ECO:0008006" key="3">
    <source>
        <dbReference type="Google" id="ProtNLM"/>
    </source>
</evidence>
<dbReference type="EMBL" id="BAABBO010000019">
    <property type="protein sequence ID" value="GAA3976455.1"/>
    <property type="molecule type" value="Genomic_DNA"/>
</dbReference>
<accession>A0ABP7Q552</accession>
<dbReference type="InterPro" id="IPR032314">
    <property type="entry name" value="DUF4845"/>
</dbReference>
<dbReference type="Proteomes" id="UP001501337">
    <property type="component" value="Unassembled WGS sequence"/>
</dbReference>
<organism evidence="1 2">
    <name type="scientific">Allohahella marinimesophila</name>
    <dbReference type="NCBI Taxonomy" id="1054972"/>
    <lineage>
        <taxon>Bacteria</taxon>
        <taxon>Pseudomonadati</taxon>
        <taxon>Pseudomonadota</taxon>
        <taxon>Gammaproteobacteria</taxon>
        <taxon>Oceanospirillales</taxon>
        <taxon>Hahellaceae</taxon>
        <taxon>Allohahella</taxon>
    </lineage>
</organism>
<keyword evidence="2" id="KW-1185">Reference proteome</keyword>
<dbReference type="Pfam" id="PF16137">
    <property type="entry name" value="DUF4845"/>
    <property type="match status" value="1"/>
</dbReference>
<evidence type="ECO:0000313" key="1">
    <source>
        <dbReference type="EMBL" id="GAA3976455.1"/>
    </source>
</evidence>
<protein>
    <recommendedName>
        <fullName evidence="3">DUF4845 domain-containing protein</fullName>
    </recommendedName>
</protein>
<evidence type="ECO:0000313" key="2">
    <source>
        <dbReference type="Proteomes" id="UP001501337"/>
    </source>
</evidence>
<gene>
    <name evidence="1" type="ORF">GCM10022278_36670</name>
</gene>
<sequence length="113" mass="12753">MMQYLFYLLVLVSFITVAVKLIPVYIEDSSVSGSLESLSQKENFADMTNKEILTSLGSLLTINNIRSLPPEAIKIERKDDVTTVSIDYEVRKNIVANIDAVLSFQHKQDSKKK</sequence>
<name>A0ABP7Q552_9GAMM</name>
<comment type="caution">
    <text evidence="1">The sequence shown here is derived from an EMBL/GenBank/DDBJ whole genome shotgun (WGS) entry which is preliminary data.</text>
</comment>
<proteinExistence type="predicted"/>
<reference evidence="2" key="1">
    <citation type="journal article" date="2019" name="Int. J. Syst. Evol. Microbiol.">
        <title>The Global Catalogue of Microorganisms (GCM) 10K type strain sequencing project: providing services to taxonomists for standard genome sequencing and annotation.</title>
        <authorList>
            <consortium name="The Broad Institute Genomics Platform"/>
            <consortium name="The Broad Institute Genome Sequencing Center for Infectious Disease"/>
            <person name="Wu L."/>
            <person name="Ma J."/>
        </authorList>
    </citation>
    <scope>NUCLEOTIDE SEQUENCE [LARGE SCALE GENOMIC DNA]</scope>
    <source>
        <strain evidence="2">JCM 17555</strain>
    </source>
</reference>